<dbReference type="EMBL" id="JAPDGR010003886">
    <property type="protein sequence ID" value="KAJ2969828.1"/>
    <property type="molecule type" value="Genomic_DNA"/>
</dbReference>
<proteinExistence type="predicted"/>
<sequence>MGSSSQLPEGGLPFGCKCPDADTTPTSRRLEFCSPSLVNRMADNLSDETFLSPPLPHGDPILGPNDNSLLGTFFTGMESNEYNMFSYGEGLNFSDEWIGQIAPNLLGHSTSFGPQPPPDMASAAITGFAPSNYEDGFTFEQNMMPPPPPPPPPPPQQQQHIPPPLACPPQPAALQQPRPQSQPTLRDMYQGVPQSFHDQRSFCLSMEPQAHAGVAALLELQSGHPSTYSRTGSLNGFHPSPNMQPPRNQRGSHSQPIPVQSHNDPVRPSRSGETDTLFTDMMFGSQESTVQRPAEPVALQWGSDTHFARNQAFVPAQHETSEALENKRLATIREALKFTSSTPNTRASSPVGNIEQVPYATPESGSGSGNVQIEEDAAIPPKKRRKSKAKTEVDDGGDYAVQLPPKATARKRKSKSDLNGAPESSLTTQEAPGKRRKSAPSQPKPPRENLTDAQKRENHIKSEQKRRGAIKEGFDDLTFIVPNLQNGGYSKSSMLNMAGDWLESLIKENQMMESK</sequence>
<comment type="caution">
    <text evidence="1">The sequence shown here is derived from an EMBL/GenBank/DDBJ whole genome shotgun (WGS) entry which is preliminary data.</text>
</comment>
<organism evidence="1 2">
    <name type="scientific">Xylaria curta</name>
    <dbReference type="NCBI Taxonomy" id="42375"/>
    <lineage>
        <taxon>Eukaryota</taxon>
        <taxon>Fungi</taxon>
        <taxon>Dikarya</taxon>
        <taxon>Ascomycota</taxon>
        <taxon>Pezizomycotina</taxon>
        <taxon>Sordariomycetes</taxon>
        <taxon>Xylariomycetidae</taxon>
        <taxon>Xylariales</taxon>
        <taxon>Xylariaceae</taxon>
        <taxon>Xylaria</taxon>
    </lineage>
</organism>
<keyword evidence="2" id="KW-1185">Reference proteome</keyword>
<name>A0ACC1MUF3_9PEZI</name>
<evidence type="ECO:0000313" key="1">
    <source>
        <dbReference type="EMBL" id="KAJ2969828.1"/>
    </source>
</evidence>
<protein>
    <submittedName>
        <fullName evidence="1">Uncharacterized protein</fullName>
    </submittedName>
</protein>
<accession>A0ACC1MUF3</accession>
<gene>
    <name evidence="1" type="ORF">NUW58_g9881</name>
</gene>
<reference evidence="1" key="1">
    <citation type="submission" date="2022-10" db="EMBL/GenBank/DDBJ databases">
        <title>Genome Sequence of Xylaria curta.</title>
        <authorList>
            <person name="Buettner E."/>
        </authorList>
    </citation>
    <scope>NUCLEOTIDE SEQUENCE</scope>
    <source>
        <strain evidence="1">Babe10</strain>
    </source>
</reference>
<evidence type="ECO:0000313" key="2">
    <source>
        <dbReference type="Proteomes" id="UP001143856"/>
    </source>
</evidence>
<dbReference type="Proteomes" id="UP001143856">
    <property type="component" value="Unassembled WGS sequence"/>
</dbReference>